<organism evidence="1 2">
    <name type="scientific">Clathrospora elynae</name>
    <dbReference type="NCBI Taxonomy" id="706981"/>
    <lineage>
        <taxon>Eukaryota</taxon>
        <taxon>Fungi</taxon>
        <taxon>Dikarya</taxon>
        <taxon>Ascomycota</taxon>
        <taxon>Pezizomycotina</taxon>
        <taxon>Dothideomycetes</taxon>
        <taxon>Pleosporomycetidae</taxon>
        <taxon>Pleosporales</taxon>
        <taxon>Diademaceae</taxon>
        <taxon>Clathrospora</taxon>
    </lineage>
</organism>
<sequence length="64" mass="7401">AETFLYIPLQEYRWHVEQHGGFGGRTTYPLPSLTNLMLPTFTDRWATGPGQHTRKVFDKVRPAL</sequence>
<protein>
    <submittedName>
        <fullName evidence="1">Uncharacterized protein</fullName>
    </submittedName>
</protein>
<dbReference type="EMBL" id="ML976055">
    <property type="protein sequence ID" value="KAF1940954.1"/>
    <property type="molecule type" value="Genomic_DNA"/>
</dbReference>
<name>A0A6A5SMS9_9PLEO</name>
<proteinExistence type="predicted"/>
<evidence type="ECO:0000313" key="2">
    <source>
        <dbReference type="Proteomes" id="UP000800038"/>
    </source>
</evidence>
<gene>
    <name evidence="1" type="ORF">EJ02DRAFT_493582</name>
</gene>
<evidence type="ECO:0000313" key="1">
    <source>
        <dbReference type="EMBL" id="KAF1940954.1"/>
    </source>
</evidence>
<reference evidence="1" key="1">
    <citation type="journal article" date="2020" name="Stud. Mycol.">
        <title>101 Dothideomycetes genomes: a test case for predicting lifestyles and emergence of pathogens.</title>
        <authorList>
            <person name="Haridas S."/>
            <person name="Albert R."/>
            <person name="Binder M."/>
            <person name="Bloem J."/>
            <person name="Labutti K."/>
            <person name="Salamov A."/>
            <person name="Andreopoulos B."/>
            <person name="Baker S."/>
            <person name="Barry K."/>
            <person name="Bills G."/>
            <person name="Bluhm B."/>
            <person name="Cannon C."/>
            <person name="Castanera R."/>
            <person name="Culley D."/>
            <person name="Daum C."/>
            <person name="Ezra D."/>
            <person name="Gonzalez J."/>
            <person name="Henrissat B."/>
            <person name="Kuo A."/>
            <person name="Liang C."/>
            <person name="Lipzen A."/>
            <person name="Lutzoni F."/>
            <person name="Magnuson J."/>
            <person name="Mondo S."/>
            <person name="Nolan M."/>
            <person name="Ohm R."/>
            <person name="Pangilinan J."/>
            <person name="Park H.-J."/>
            <person name="Ramirez L."/>
            <person name="Alfaro M."/>
            <person name="Sun H."/>
            <person name="Tritt A."/>
            <person name="Yoshinaga Y."/>
            <person name="Zwiers L.-H."/>
            <person name="Turgeon B."/>
            <person name="Goodwin S."/>
            <person name="Spatafora J."/>
            <person name="Crous P."/>
            <person name="Grigoriev I."/>
        </authorList>
    </citation>
    <scope>NUCLEOTIDE SEQUENCE</scope>
    <source>
        <strain evidence="1">CBS 161.51</strain>
    </source>
</reference>
<dbReference type="AlphaFoldDB" id="A0A6A5SMS9"/>
<accession>A0A6A5SMS9</accession>
<dbReference type="OrthoDB" id="10254945at2759"/>
<feature type="non-terminal residue" evidence="1">
    <location>
        <position position="1"/>
    </location>
</feature>
<dbReference type="Proteomes" id="UP000800038">
    <property type="component" value="Unassembled WGS sequence"/>
</dbReference>
<keyword evidence="2" id="KW-1185">Reference proteome</keyword>